<dbReference type="AlphaFoldDB" id="A0A916JBE0"/>
<dbReference type="Proteomes" id="UP000680038">
    <property type="component" value="Unassembled WGS sequence"/>
</dbReference>
<protein>
    <submittedName>
        <fullName evidence="2">Uncharacterized protein</fullName>
    </submittedName>
</protein>
<comment type="caution">
    <text evidence="2">The sequence shown here is derived from an EMBL/GenBank/DDBJ whole genome shotgun (WGS) entry which is preliminary data.</text>
</comment>
<evidence type="ECO:0000313" key="3">
    <source>
        <dbReference type="Proteomes" id="UP000680038"/>
    </source>
</evidence>
<evidence type="ECO:0000256" key="1">
    <source>
        <dbReference type="SAM" id="SignalP"/>
    </source>
</evidence>
<keyword evidence="1" id="KW-0732">Signal</keyword>
<feature type="signal peptide" evidence="1">
    <location>
        <begin position="1"/>
        <end position="27"/>
    </location>
</feature>
<reference evidence="2" key="1">
    <citation type="submission" date="2021-04" db="EMBL/GenBank/DDBJ databases">
        <authorList>
            <person name="Rodrigo-Torres L."/>
            <person name="Arahal R. D."/>
            <person name="Lucena T."/>
        </authorList>
    </citation>
    <scope>NUCLEOTIDE SEQUENCE</scope>
    <source>
        <strain evidence="2">CECT 9275</strain>
    </source>
</reference>
<feature type="chain" id="PRO_5036720827" evidence="1">
    <location>
        <begin position="28"/>
        <end position="85"/>
    </location>
</feature>
<name>A0A916JBE0_9BACT</name>
<proteinExistence type="predicted"/>
<keyword evidence="3" id="KW-1185">Reference proteome</keyword>
<accession>A0A916JBE0</accession>
<organism evidence="2 3">
    <name type="scientific">Dyadobacter helix</name>
    <dbReference type="NCBI Taxonomy" id="2822344"/>
    <lineage>
        <taxon>Bacteria</taxon>
        <taxon>Pseudomonadati</taxon>
        <taxon>Bacteroidota</taxon>
        <taxon>Cytophagia</taxon>
        <taxon>Cytophagales</taxon>
        <taxon>Spirosomataceae</taxon>
        <taxon>Dyadobacter</taxon>
    </lineage>
</organism>
<sequence length="85" mass="9642">MKTKKYTLFCFNLIALFFSVSFINVQGQTLEEENNKVLERMDKESFVGKIVLNKAIVLDEQHIPGSIELTSPKMGSSFHPSDTCQ</sequence>
<gene>
    <name evidence="2" type="ORF">DYBT9275_02317</name>
</gene>
<dbReference type="EMBL" id="CAJRAF010000002">
    <property type="protein sequence ID" value="CAG4999825.1"/>
    <property type="molecule type" value="Genomic_DNA"/>
</dbReference>
<evidence type="ECO:0000313" key="2">
    <source>
        <dbReference type="EMBL" id="CAG4999825.1"/>
    </source>
</evidence>
<dbReference type="RefSeq" id="WP_215238963.1">
    <property type="nucleotide sequence ID" value="NZ_CAJRAF010000002.1"/>
</dbReference>